<evidence type="ECO:0000313" key="3">
    <source>
        <dbReference type="Proteomes" id="UP001386955"/>
    </source>
</evidence>
<dbReference type="Proteomes" id="UP001386955">
    <property type="component" value="Unassembled WGS sequence"/>
</dbReference>
<accession>A0AAN9XT60</accession>
<gene>
    <name evidence="2" type="ORF">VNO78_08212</name>
</gene>
<dbReference type="EMBL" id="JAYMYS010000002">
    <property type="protein sequence ID" value="KAK7406584.1"/>
    <property type="molecule type" value="Genomic_DNA"/>
</dbReference>
<dbReference type="AlphaFoldDB" id="A0AAN9XT60"/>
<feature type="signal peptide" evidence="1">
    <location>
        <begin position="1"/>
        <end position="27"/>
    </location>
</feature>
<keyword evidence="3" id="KW-1185">Reference proteome</keyword>
<reference evidence="2 3" key="1">
    <citation type="submission" date="2024-01" db="EMBL/GenBank/DDBJ databases">
        <title>The genomes of 5 underutilized Papilionoideae crops provide insights into root nodulation and disease resistanc.</title>
        <authorList>
            <person name="Jiang F."/>
        </authorList>
    </citation>
    <scope>NUCLEOTIDE SEQUENCE [LARGE SCALE GENOMIC DNA]</scope>
    <source>
        <strain evidence="2">DUOXIRENSHENG_FW03</strain>
        <tissue evidence="2">Leaves</tissue>
    </source>
</reference>
<evidence type="ECO:0008006" key="4">
    <source>
        <dbReference type="Google" id="ProtNLM"/>
    </source>
</evidence>
<feature type="chain" id="PRO_5042922113" description="Secreted protein" evidence="1">
    <location>
        <begin position="28"/>
        <end position="89"/>
    </location>
</feature>
<sequence length="89" mass="9856">MPQKAEAPNRDSSLFIVLLHSWSLSSASTLNLVGSAHCTEAPSFCCFCTQARHSRRRRPATLTSLSDIQFGNSSRFSSSCLRFILPFSM</sequence>
<proteinExistence type="predicted"/>
<evidence type="ECO:0000313" key="2">
    <source>
        <dbReference type="EMBL" id="KAK7406584.1"/>
    </source>
</evidence>
<name>A0AAN9XT60_PSOTE</name>
<comment type="caution">
    <text evidence="2">The sequence shown here is derived from an EMBL/GenBank/DDBJ whole genome shotgun (WGS) entry which is preliminary data.</text>
</comment>
<keyword evidence="1" id="KW-0732">Signal</keyword>
<organism evidence="2 3">
    <name type="scientific">Psophocarpus tetragonolobus</name>
    <name type="common">Winged bean</name>
    <name type="synonym">Dolichos tetragonolobus</name>
    <dbReference type="NCBI Taxonomy" id="3891"/>
    <lineage>
        <taxon>Eukaryota</taxon>
        <taxon>Viridiplantae</taxon>
        <taxon>Streptophyta</taxon>
        <taxon>Embryophyta</taxon>
        <taxon>Tracheophyta</taxon>
        <taxon>Spermatophyta</taxon>
        <taxon>Magnoliopsida</taxon>
        <taxon>eudicotyledons</taxon>
        <taxon>Gunneridae</taxon>
        <taxon>Pentapetalae</taxon>
        <taxon>rosids</taxon>
        <taxon>fabids</taxon>
        <taxon>Fabales</taxon>
        <taxon>Fabaceae</taxon>
        <taxon>Papilionoideae</taxon>
        <taxon>50 kb inversion clade</taxon>
        <taxon>NPAAA clade</taxon>
        <taxon>indigoferoid/millettioid clade</taxon>
        <taxon>Phaseoleae</taxon>
        <taxon>Psophocarpus</taxon>
    </lineage>
</organism>
<evidence type="ECO:0000256" key="1">
    <source>
        <dbReference type="SAM" id="SignalP"/>
    </source>
</evidence>
<protein>
    <recommendedName>
        <fullName evidence="4">Secreted protein</fullName>
    </recommendedName>
</protein>